<evidence type="ECO:0000313" key="2">
    <source>
        <dbReference type="Proteomes" id="UP001601444"/>
    </source>
</evidence>
<dbReference type="EMBL" id="JBIAMX010000003">
    <property type="protein sequence ID" value="MFF0542747.1"/>
    <property type="molecule type" value="Genomic_DNA"/>
</dbReference>
<sequence length="181" mass="19534">MRSVLRVDLIGHGLTAAMRGARFPVDEELDASARTGQSDYLPPADARVVLGPELRVAQTAARFGLSGDTDDRLRDLDAGSWRGAEMGGLAQDQLFAWLTDPDFRGHGGESVTEVIERTRYWLAEVAAAGSDTVAVTHPAVVRSAVVVALDAPPTAFWRIDVAPASVTRLHFRGQWTLRLTG</sequence>
<organism evidence="1 2">
    <name type="scientific">Nocardia thailandica</name>
    <dbReference type="NCBI Taxonomy" id="257275"/>
    <lineage>
        <taxon>Bacteria</taxon>
        <taxon>Bacillati</taxon>
        <taxon>Actinomycetota</taxon>
        <taxon>Actinomycetes</taxon>
        <taxon>Mycobacteriales</taxon>
        <taxon>Nocardiaceae</taxon>
        <taxon>Nocardia</taxon>
    </lineage>
</organism>
<keyword evidence="2" id="KW-1185">Reference proteome</keyword>
<dbReference type="Proteomes" id="UP001601444">
    <property type="component" value="Unassembled WGS sequence"/>
</dbReference>
<dbReference type="InterPro" id="IPR029033">
    <property type="entry name" value="His_PPase_superfam"/>
</dbReference>
<accession>A0ABW6PK33</accession>
<protein>
    <submittedName>
        <fullName evidence="1">Histidine phosphatase family protein</fullName>
    </submittedName>
</protein>
<evidence type="ECO:0000313" key="1">
    <source>
        <dbReference type="EMBL" id="MFF0542747.1"/>
    </source>
</evidence>
<dbReference type="RefSeq" id="WP_387699521.1">
    <property type="nucleotide sequence ID" value="NZ_JBIAMX010000003.1"/>
</dbReference>
<proteinExistence type="predicted"/>
<dbReference type="Gene3D" id="3.40.50.1240">
    <property type="entry name" value="Phosphoglycerate mutase-like"/>
    <property type="match status" value="1"/>
</dbReference>
<dbReference type="InterPro" id="IPR013078">
    <property type="entry name" value="His_Pase_superF_clade-1"/>
</dbReference>
<reference evidence="1 2" key="1">
    <citation type="submission" date="2024-10" db="EMBL/GenBank/DDBJ databases">
        <title>The Natural Products Discovery Center: Release of the First 8490 Sequenced Strains for Exploring Actinobacteria Biosynthetic Diversity.</title>
        <authorList>
            <person name="Kalkreuter E."/>
            <person name="Kautsar S.A."/>
            <person name="Yang D."/>
            <person name="Bader C.D."/>
            <person name="Teijaro C.N."/>
            <person name="Fluegel L."/>
            <person name="Davis C.M."/>
            <person name="Simpson J.R."/>
            <person name="Lauterbach L."/>
            <person name="Steele A.D."/>
            <person name="Gui C."/>
            <person name="Meng S."/>
            <person name="Li G."/>
            <person name="Viehrig K."/>
            <person name="Ye F."/>
            <person name="Su P."/>
            <person name="Kiefer A.F."/>
            <person name="Nichols A."/>
            <person name="Cepeda A.J."/>
            <person name="Yan W."/>
            <person name="Fan B."/>
            <person name="Jiang Y."/>
            <person name="Adhikari A."/>
            <person name="Zheng C.-J."/>
            <person name="Schuster L."/>
            <person name="Cowan T.M."/>
            <person name="Smanski M.J."/>
            <person name="Chevrette M.G."/>
            <person name="De Carvalho L.P.S."/>
            <person name="Shen B."/>
        </authorList>
    </citation>
    <scope>NUCLEOTIDE SEQUENCE [LARGE SCALE GENOMIC DNA]</scope>
    <source>
        <strain evidence="1 2">NPDC004045</strain>
    </source>
</reference>
<name>A0ABW6PK33_9NOCA</name>
<dbReference type="Pfam" id="PF00300">
    <property type="entry name" value="His_Phos_1"/>
    <property type="match status" value="1"/>
</dbReference>
<dbReference type="SUPFAM" id="SSF53254">
    <property type="entry name" value="Phosphoglycerate mutase-like"/>
    <property type="match status" value="1"/>
</dbReference>
<gene>
    <name evidence="1" type="ORF">ACFYTF_07900</name>
</gene>
<comment type="caution">
    <text evidence="1">The sequence shown here is derived from an EMBL/GenBank/DDBJ whole genome shotgun (WGS) entry which is preliminary data.</text>
</comment>